<proteinExistence type="predicted"/>
<feature type="transmembrane region" description="Helical" evidence="1">
    <location>
        <begin position="5"/>
        <end position="24"/>
    </location>
</feature>
<evidence type="ECO:0000313" key="4">
    <source>
        <dbReference type="EMBL" id="CAB5058904.1"/>
    </source>
</evidence>
<dbReference type="EMBL" id="CAFBQQ010000007">
    <property type="protein sequence ID" value="CAB5058904.1"/>
    <property type="molecule type" value="Genomic_DNA"/>
</dbReference>
<feature type="domain" description="Prepilin type IV endopeptidase peptidase" evidence="2">
    <location>
        <begin position="6"/>
        <end position="102"/>
    </location>
</feature>
<dbReference type="InterPro" id="IPR000045">
    <property type="entry name" value="Prepilin_IV_endopep_pep"/>
</dbReference>
<evidence type="ECO:0000256" key="1">
    <source>
        <dbReference type="SAM" id="Phobius"/>
    </source>
</evidence>
<sequence length="125" mass="14402">MLRDYIILTWLAWIAIYDIKHYLIRNIDLLAVLLLLTPNIRFSYKYALLNISIYLTINLLVKGKIGAGDIKLSFICGLLISSYFQLFNALSVTWIIGGFYAIFFRQSAVAFAPFMIFGTYLARIF</sequence>
<keyword evidence="1" id="KW-1133">Transmembrane helix</keyword>
<dbReference type="GO" id="GO:0004190">
    <property type="term" value="F:aspartic-type endopeptidase activity"/>
    <property type="evidence" value="ECO:0007669"/>
    <property type="project" value="InterPro"/>
</dbReference>
<dbReference type="AlphaFoldDB" id="A0A6J6NN81"/>
<organism evidence="3">
    <name type="scientific">freshwater metagenome</name>
    <dbReference type="NCBI Taxonomy" id="449393"/>
    <lineage>
        <taxon>unclassified sequences</taxon>
        <taxon>metagenomes</taxon>
        <taxon>ecological metagenomes</taxon>
    </lineage>
</organism>
<accession>A0A6J6NN81</accession>
<dbReference type="Gene3D" id="1.20.120.1220">
    <property type="match status" value="1"/>
</dbReference>
<protein>
    <submittedName>
        <fullName evidence="3">Unannotated protein</fullName>
    </submittedName>
</protein>
<dbReference type="EMBL" id="CAEZXQ010000015">
    <property type="protein sequence ID" value="CAB4687572.1"/>
    <property type="molecule type" value="Genomic_DNA"/>
</dbReference>
<keyword evidence="1" id="KW-0812">Transmembrane</keyword>
<reference evidence="3" key="1">
    <citation type="submission" date="2020-05" db="EMBL/GenBank/DDBJ databases">
        <authorList>
            <person name="Chiriac C."/>
            <person name="Salcher M."/>
            <person name="Ghai R."/>
            <person name="Kavagutti S V."/>
        </authorList>
    </citation>
    <scope>NUCLEOTIDE SEQUENCE</scope>
</reference>
<keyword evidence="1" id="KW-0472">Membrane</keyword>
<evidence type="ECO:0000259" key="2">
    <source>
        <dbReference type="Pfam" id="PF01478"/>
    </source>
</evidence>
<feature type="transmembrane region" description="Helical" evidence="1">
    <location>
        <begin position="73"/>
        <end position="96"/>
    </location>
</feature>
<name>A0A6J6NN81_9ZZZZ</name>
<dbReference type="GO" id="GO:0016020">
    <property type="term" value="C:membrane"/>
    <property type="evidence" value="ECO:0007669"/>
    <property type="project" value="InterPro"/>
</dbReference>
<feature type="transmembrane region" description="Helical" evidence="1">
    <location>
        <begin position="44"/>
        <end position="61"/>
    </location>
</feature>
<evidence type="ECO:0000313" key="3">
    <source>
        <dbReference type="EMBL" id="CAB4687572.1"/>
    </source>
</evidence>
<gene>
    <name evidence="3" type="ORF">UFOPK2576_00219</name>
    <name evidence="4" type="ORF">UFOPK4358_00130</name>
</gene>
<dbReference type="Pfam" id="PF01478">
    <property type="entry name" value="Peptidase_A24"/>
    <property type="match status" value="1"/>
</dbReference>
<feature type="transmembrane region" description="Helical" evidence="1">
    <location>
        <begin position="102"/>
        <end position="122"/>
    </location>
</feature>